<keyword evidence="2" id="KW-1185">Reference proteome</keyword>
<protein>
    <submittedName>
        <fullName evidence="1">Uncharacterized protein</fullName>
    </submittedName>
</protein>
<evidence type="ECO:0000313" key="1">
    <source>
        <dbReference type="EMBL" id="KRY15911.1"/>
    </source>
</evidence>
<proteinExistence type="predicted"/>
<sequence>MEFTKAAASVNVGNADTVVHLPLARDCLRCVTEGKNRFENRNFLCYLFNSKYSDMPLERKVDYCYQCTDQRMVTSNTTK</sequence>
<dbReference type="Proteomes" id="UP000054783">
    <property type="component" value="Unassembled WGS sequence"/>
</dbReference>
<dbReference type="AlphaFoldDB" id="A0A0V0ZT55"/>
<name>A0A0V0ZT55_9BILA</name>
<accession>A0A0V0ZT55</accession>
<gene>
    <name evidence="1" type="ORF">T12_12072</name>
</gene>
<comment type="caution">
    <text evidence="1">The sequence shown here is derived from an EMBL/GenBank/DDBJ whole genome shotgun (WGS) entry which is preliminary data.</text>
</comment>
<dbReference type="EMBL" id="JYDQ01000087">
    <property type="protein sequence ID" value="KRY15911.1"/>
    <property type="molecule type" value="Genomic_DNA"/>
</dbReference>
<organism evidence="1 2">
    <name type="scientific">Trichinella patagoniensis</name>
    <dbReference type="NCBI Taxonomy" id="990121"/>
    <lineage>
        <taxon>Eukaryota</taxon>
        <taxon>Metazoa</taxon>
        <taxon>Ecdysozoa</taxon>
        <taxon>Nematoda</taxon>
        <taxon>Enoplea</taxon>
        <taxon>Dorylaimia</taxon>
        <taxon>Trichinellida</taxon>
        <taxon>Trichinellidae</taxon>
        <taxon>Trichinella</taxon>
    </lineage>
</organism>
<evidence type="ECO:0000313" key="2">
    <source>
        <dbReference type="Proteomes" id="UP000054783"/>
    </source>
</evidence>
<reference evidence="1 2" key="1">
    <citation type="submission" date="2015-01" db="EMBL/GenBank/DDBJ databases">
        <title>Evolution of Trichinella species and genotypes.</title>
        <authorList>
            <person name="Korhonen P.K."/>
            <person name="Edoardo P."/>
            <person name="Giuseppe L.R."/>
            <person name="Gasser R.B."/>
        </authorList>
    </citation>
    <scope>NUCLEOTIDE SEQUENCE [LARGE SCALE GENOMIC DNA]</scope>
    <source>
        <strain evidence="1">ISS2496</strain>
    </source>
</reference>